<reference evidence="2" key="1">
    <citation type="journal article" date="2020" name="MBio">
        <title>'Candidatus Ethanoperedens,' a Thermophilic Genus of Archaea Mediating the Anaerobic Oxidation of Ethane.</title>
        <authorList>
            <person name="Hahn C.J."/>
            <person name="Laso-Perez R."/>
            <person name="Vulcano F."/>
            <person name="Vaziourakis K.M."/>
            <person name="Stokke R."/>
            <person name="Steen I.H."/>
            <person name="Teske A."/>
            <person name="Boetius A."/>
            <person name="Liebeke M."/>
            <person name="Amann R."/>
            <person name="Knittel K."/>
            <person name="Wegener G."/>
        </authorList>
    </citation>
    <scope>NUCLEOTIDE SEQUENCE</scope>
    <source>
        <strain evidence="2">GoM-Arc1-LC-WB58</strain>
    </source>
</reference>
<dbReference type="GO" id="GO:0032259">
    <property type="term" value="P:methylation"/>
    <property type="evidence" value="ECO:0007669"/>
    <property type="project" value="UniProtKB-KW"/>
</dbReference>
<dbReference type="AlphaFoldDB" id="A0A848D9X1"/>
<evidence type="ECO:0000313" key="3">
    <source>
        <dbReference type="Proteomes" id="UP000606580"/>
    </source>
</evidence>
<dbReference type="EMBL" id="WNEG01000047">
    <property type="protein sequence ID" value="NMG83067.1"/>
    <property type="molecule type" value="Genomic_DNA"/>
</dbReference>
<organism evidence="2 3">
    <name type="scientific">Candidatus Ethanoperedens thermophilum</name>
    <dbReference type="NCBI Taxonomy" id="2766897"/>
    <lineage>
        <taxon>Archaea</taxon>
        <taxon>Methanobacteriati</taxon>
        <taxon>Methanobacteriota</taxon>
        <taxon>Stenosarchaea group</taxon>
        <taxon>Methanomicrobia</taxon>
        <taxon>Methanosarcinales</taxon>
        <taxon>Methanosarcinales incertae sedis</taxon>
        <taxon>GOM Arc I cluster</taxon>
        <taxon>Candidatus Ethanoperedens</taxon>
    </lineage>
</organism>
<dbReference type="InterPro" id="IPR029063">
    <property type="entry name" value="SAM-dependent_MTases_sf"/>
</dbReference>
<protein>
    <submittedName>
        <fullName evidence="2">Methyltransferase domain-containing protein</fullName>
    </submittedName>
</protein>
<dbReference type="Proteomes" id="UP000606580">
    <property type="component" value="Unassembled WGS sequence"/>
</dbReference>
<dbReference type="InterPro" id="IPR050508">
    <property type="entry name" value="Methyltransf_Superfamily"/>
</dbReference>
<proteinExistence type="predicted"/>
<comment type="caution">
    <text evidence="2">The sequence shown here is derived from an EMBL/GenBank/DDBJ whole genome shotgun (WGS) entry which is preliminary data.</text>
</comment>
<dbReference type="InterPro" id="IPR025714">
    <property type="entry name" value="Methyltranfer_dom"/>
</dbReference>
<dbReference type="Pfam" id="PF13847">
    <property type="entry name" value="Methyltransf_31"/>
    <property type="match status" value="1"/>
</dbReference>
<dbReference type="Gene3D" id="3.40.50.150">
    <property type="entry name" value="Vaccinia Virus protein VP39"/>
    <property type="match status" value="1"/>
</dbReference>
<name>A0A848D9X1_9EURY</name>
<feature type="domain" description="Methyltransferase" evidence="1">
    <location>
        <begin position="47"/>
        <end position="162"/>
    </location>
</feature>
<keyword evidence="2" id="KW-0489">Methyltransferase</keyword>
<dbReference type="PANTHER" id="PTHR42912:SF93">
    <property type="entry name" value="N6-ADENOSINE-METHYLTRANSFERASE TMT1A"/>
    <property type="match status" value="1"/>
</dbReference>
<evidence type="ECO:0000313" key="2">
    <source>
        <dbReference type="EMBL" id="NMG83067.1"/>
    </source>
</evidence>
<evidence type="ECO:0000259" key="1">
    <source>
        <dbReference type="Pfam" id="PF13847"/>
    </source>
</evidence>
<dbReference type="GO" id="GO:0008168">
    <property type="term" value="F:methyltransferase activity"/>
    <property type="evidence" value="ECO:0007669"/>
    <property type="project" value="UniProtKB-KW"/>
</dbReference>
<dbReference type="SUPFAM" id="SSF53335">
    <property type="entry name" value="S-adenosyl-L-methionine-dependent methyltransferases"/>
    <property type="match status" value="1"/>
</dbReference>
<gene>
    <name evidence="2" type="ORF">GIS02_02540</name>
</gene>
<keyword evidence="2" id="KW-0808">Transferase</keyword>
<sequence>MCAYYPESKVEISGFIARYYDMSMDVISLGSYFSMIRKAIQLMHISPSDRILDLGAGTGRNACLMMKYLSTNGELIGIDISKEMIAQFKKRCASLANAKIVNQRIDKSLAYEDEFNKAFISFVLHGFPQEVRRSIIRNACKALKKHGEFFILDYNEFSLKEMPLYLKIPFKFIECPYAFDFIEKDWQKILAEEGFNRFEKHLFFGGYIRLLKGVKKS</sequence>
<accession>A0A848D9X1</accession>
<dbReference type="PANTHER" id="PTHR42912">
    <property type="entry name" value="METHYLTRANSFERASE"/>
    <property type="match status" value="1"/>
</dbReference>
<dbReference type="CDD" id="cd02440">
    <property type="entry name" value="AdoMet_MTases"/>
    <property type="match status" value="1"/>
</dbReference>